<evidence type="ECO:0000313" key="1">
    <source>
        <dbReference type="EMBL" id="MCW7755482.1"/>
    </source>
</evidence>
<comment type="caution">
    <text evidence="1">The sequence shown here is derived from an EMBL/GenBank/DDBJ whole genome shotgun (WGS) entry which is preliminary data.</text>
</comment>
<sequence length="78" mass="8918">MIYADPKQCRIERTPSTAALIGPDGHALIFMAEKVSDRQLWYLLDILNITYEFGWNRGRAHQMSAFLDRGTLSMQEAS</sequence>
<dbReference type="EMBL" id="JAPFPW010000067">
    <property type="protein sequence ID" value="MCW7755482.1"/>
    <property type="molecule type" value="Genomic_DNA"/>
</dbReference>
<accession>A0ABT3NDD7</accession>
<name>A0ABT3NDD7_9BACT</name>
<proteinExistence type="predicted"/>
<dbReference type="Proteomes" id="UP001209681">
    <property type="component" value="Unassembled WGS sequence"/>
</dbReference>
<protein>
    <submittedName>
        <fullName evidence="1">Uncharacterized protein</fullName>
    </submittedName>
</protein>
<organism evidence="1 2">
    <name type="scientific">Desulfobotulus pelophilus</name>
    <dbReference type="NCBI Taxonomy" id="2823377"/>
    <lineage>
        <taxon>Bacteria</taxon>
        <taxon>Pseudomonadati</taxon>
        <taxon>Thermodesulfobacteriota</taxon>
        <taxon>Desulfobacteria</taxon>
        <taxon>Desulfobacterales</taxon>
        <taxon>Desulfobacteraceae</taxon>
        <taxon>Desulfobotulus</taxon>
    </lineage>
</organism>
<keyword evidence="2" id="KW-1185">Reference proteome</keyword>
<gene>
    <name evidence="1" type="ORF">OOT00_16020</name>
</gene>
<evidence type="ECO:0000313" key="2">
    <source>
        <dbReference type="Proteomes" id="UP001209681"/>
    </source>
</evidence>
<dbReference type="RefSeq" id="WP_265426427.1">
    <property type="nucleotide sequence ID" value="NZ_JAPFPW010000067.1"/>
</dbReference>
<reference evidence="1 2" key="1">
    <citation type="submission" date="2022-11" db="EMBL/GenBank/DDBJ databases">
        <title>Desulfobotulus tamanensis H1 sp. nov. - anaerobic, alkaliphilic, sulphate reducing bacterium isolated from terrestrial mud volcano.</title>
        <authorList>
            <person name="Frolova A."/>
            <person name="Merkel A.Y."/>
            <person name="Slobodkin A.I."/>
        </authorList>
    </citation>
    <scope>NUCLEOTIDE SEQUENCE [LARGE SCALE GENOMIC DNA]</scope>
    <source>
        <strain evidence="1 2">H1</strain>
    </source>
</reference>